<feature type="compositionally biased region" description="Basic residues" evidence="1">
    <location>
        <begin position="1"/>
        <end position="17"/>
    </location>
</feature>
<accession>A0ABN9THV6</accession>
<sequence>MSQTVRRRAPLKKRKCRAPSTRSRSVHSAWFWPSEAKEPPERAISIHNVPRIGKEGKEEERRARAERQGGARMRAKTDLGELARGRFTAHPQLKPKPKLKCPERWKGPTLQVV</sequence>
<dbReference type="EMBL" id="CAUYUJ010014741">
    <property type="protein sequence ID" value="CAK0845480.1"/>
    <property type="molecule type" value="Genomic_DNA"/>
</dbReference>
<feature type="compositionally biased region" description="Basic and acidic residues" evidence="1">
    <location>
        <begin position="52"/>
        <end position="84"/>
    </location>
</feature>
<dbReference type="Proteomes" id="UP001189429">
    <property type="component" value="Unassembled WGS sequence"/>
</dbReference>
<comment type="caution">
    <text evidence="2">The sequence shown here is derived from an EMBL/GenBank/DDBJ whole genome shotgun (WGS) entry which is preliminary data.</text>
</comment>
<evidence type="ECO:0008006" key="4">
    <source>
        <dbReference type="Google" id="ProtNLM"/>
    </source>
</evidence>
<name>A0ABN9THV6_9DINO</name>
<protein>
    <recommendedName>
        <fullName evidence="4">Ribosome biogenesis protein NOP53</fullName>
    </recommendedName>
</protein>
<gene>
    <name evidence="2" type="ORF">PCOR1329_LOCUS39265</name>
</gene>
<evidence type="ECO:0000313" key="2">
    <source>
        <dbReference type="EMBL" id="CAK0845480.1"/>
    </source>
</evidence>
<evidence type="ECO:0000313" key="3">
    <source>
        <dbReference type="Proteomes" id="UP001189429"/>
    </source>
</evidence>
<reference evidence="2" key="1">
    <citation type="submission" date="2023-10" db="EMBL/GenBank/DDBJ databases">
        <authorList>
            <person name="Chen Y."/>
            <person name="Shah S."/>
            <person name="Dougan E. K."/>
            <person name="Thang M."/>
            <person name="Chan C."/>
        </authorList>
    </citation>
    <scope>NUCLEOTIDE SEQUENCE [LARGE SCALE GENOMIC DNA]</scope>
</reference>
<keyword evidence="3" id="KW-1185">Reference proteome</keyword>
<organism evidence="2 3">
    <name type="scientific">Prorocentrum cordatum</name>
    <dbReference type="NCBI Taxonomy" id="2364126"/>
    <lineage>
        <taxon>Eukaryota</taxon>
        <taxon>Sar</taxon>
        <taxon>Alveolata</taxon>
        <taxon>Dinophyceae</taxon>
        <taxon>Prorocentrales</taxon>
        <taxon>Prorocentraceae</taxon>
        <taxon>Prorocentrum</taxon>
    </lineage>
</organism>
<feature type="region of interest" description="Disordered" evidence="1">
    <location>
        <begin position="1"/>
        <end position="27"/>
    </location>
</feature>
<feature type="region of interest" description="Disordered" evidence="1">
    <location>
        <begin position="42"/>
        <end position="113"/>
    </location>
</feature>
<evidence type="ECO:0000256" key="1">
    <source>
        <dbReference type="SAM" id="MobiDB-lite"/>
    </source>
</evidence>
<proteinExistence type="predicted"/>